<protein>
    <submittedName>
        <fullName evidence="3">Uncharacterized protein</fullName>
    </submittedName>
</protein>
<feature type="compositionally biased region" description="Acidic residues" evidence="2">
    <location>
        <begin position="453"/>
        <end position="469"/>
    </location>
</feature>
<feature type="region of interest" description="Disordered" evidence="2">
    <location>
        <begin position="403"/>
        <end position="485"/>
    </location>
</feature>
<dbReference type="SUPFAM" id="SSF48452">
    <property type="entry name" value="TPR-like"/>
    <property type="match status" value="1"/>
</dbReference>
<feature type="repeat" description="TPR" evidence="1">
    <location>
        <begin position="47"/>
        <end position="80"/>
    </location>
</feature>
<dbReference type="OrthoDB" id="1914839at2759"/>
<dbReference type="OMA" id="RMECWLE"/>
<dbReference type="Proteomes" id="UP000070544">
    <property type="component" value="Unassembled WGS sequence"/>
</dbReference>
<dbReference type="AlphaFoldDB" id="A0A139B0N7"/>
<evidence type="ECO:0000256" key="1">
    <source>
        <dbReference type="PROSITE-ProRule" id="PRU00339"/>
    </source>
</evidence>
<dbReference type="Gene3D" id="1.25.40.10">
    <property type="entry name" value="Tetratricopeptide repeat domain"/>
    <property type="match status" value="2"/>
</dbReference>
<evidence type="ECO:0000256" key="2">
    <source>
        <dbReference type="SAM" id="MobiDB-lite"/>
    </source>
</evidence>
<evidence type="ECO:0000313" key="3">
    <source>
        <dbReference type="EMBL" id="KXS22539.1"/>
    </source>
</evidence>
<feature type="compositionally biased region" description="Acidic residues" evidence="2">
    <location>
        <begin position="476"/>
        <end position="485"/>
    </location>
</feature>
<dbReference type="InterPro" id="IPR011990">
    <property type="entry name" value="TPR-like_helical_dom_sf"/>
</dbReference>
<feature type="compositionally biased region" description="Polar residues" evidence="2">
    <location>
        <begin position="157"/>
        <end position="170"/>
    </location>
</feature>
<dbReference type="CDD" id="cd24142">
    <property type="entry name" value="ACL4-like"/>
    <property type="match status" value="1"/>
</dbReference>
<dbReference type="PROSITE" id="PS50005">
    <property type="entry name" value="TPR"/>
    <property type="match status" value="1"/>
</dbReference>
<accession>A0A139B0N7</accession>
<feature type="region of interest" description="Disordered" evidence="2">
    <location>
        <begin position="151"/>
        <end position="170"/>
    </location>
</feature>
<sequence>MSAASPKKATFTVSDLLPRVASLMQALDFPSAGLFVKKAVALAPNNPRLLDLAGRVALELGDLEEARTHFSLAETLDPTPDEPRDIEDAAAVASAVAEDPAWAEPILRPPSWARTMCLGQLTTGLEAAQAFEKGVKMMEKRIERLESERGLAPGQPVAQTNGSANGTKSANKALVNGHNEERQEDPLTVLREEVSSALCGLVELYMTDLCDDPSAEQLASTFAIRALHHSPSSPEALQTLASLRLSQQRPDDALEAALGATGGAGGWLESTLSALDGAETAPDGEPVDAAMPAYPARLSLAKLLIELGLLSRAFDVLRTCIAEDDEQMEPWYVWGWGYYLAGVEAGGGADGSGASGSTGVIGQVQLDGGKDARTPGEWFADSRDCFRMLEKLFTRYNALKQEELHSGREEEGDGMATDASEDEEDQELAAFSSMVQHATELLGEMEKMGGFEGGEEDDEGGDEGDDWEDVVVQGDGDGDEEMDDA</sequence>
<dbReference type="InterPro" id="IPR019734">
    <property type="entry name" value="TPR_rpt"/>
</dbReference>
<proteinExistence type="predicted"/>
<gene>
    <name evidence="3" type="ORF">M427DRAFT_40376</name>
</gene>
<keyword evidence="4" id="KW-1185">Reference proteome</keyword>
<name>A0A139B0N7_GONPJ</name>
<dbReference type="STRING" id="1344416.A0A139B0N7"/>
<dbReference type="EMBL" id="KQ965731">
    <property type="protein sequence ID" value="KXS22539.1"/>
    <property type="molecule type" value="Genomic_DNA"/>
</dbReference>
<evidence type="ECO:0000313" key="4">
    <source>
        <dbReference type="Proteomes" id="UP000070544"/>
    </source>
</evidence>
<organism evidence="3 4">
    <name type="scientific">Gonapodya prolifera (strain JEL478)</name>
    <name type="common">Monoblepharis prolifera</name>
    <dbReference type="NCBI Taxonomy" id="1344416"/>
    <lineage>
        <taxon>Eukaryota</taxon>
        <taxon>Fungi</taxon>
        <taxon>Fungi incertae sedis</taxon>
        <taxon>Chytridiomycota</taxon>
        <taxon>Chytridiomycota incertae sedis</taxon>
        <taxon>Monoblepharidomycetes</taxon>
        <taxon>Monoblepharidales</taxon>
        <taxon>Gonapodyaceae</taxon>
        <taxon>Gonapodya</taxon>
    </lineage>
</organism>
<reference evidence="3 4" key="1">
    <citation type="journal article" date="2015" name="Genome Biol. Evol.">
        <title>Phylogenomic analyses indicate that early fungi evolved digesting cell walls of algal ancestors of land plants.</title>
        <authorList>
            <person name="Chang Y."/>
            <person name="Wang S."/>
            <person name="Sekimoto S."/>
            <person name="Aerts A.L."/>
            <person name="Choi C."/>
            <person name="Clum A."/>
            <person name="LaButti K.M."/>
            <person name="Lindquist E.A."/>
            <person name="Yee Ngan C."/>
            <person name="Ohm R.A."/>
            <person name="Salamov A.A."/>
            <person name="Grigoriev I.V."/>
            <person name="Spatafora J.W."/>
            <person name="Berbee M.L."/>
        </authorList>
    </citation>
    <scope>NUCLEOTIDE SEQUENCE [LARGE SCALE GENOMIC DNA]</scope>
    <source>
        <strain evidence="3 4">JEL478</strain>
    </source>
</reference>
<keyword evidence="1" id="KW-0802">TPR repeat</keyword>